<evidence type="ECO:0000313" key="6">
    <source>
        <dbReference type="Proteomes" id="UP001199355"/>
    </source>
</evidence>
<keyword evidence="6" id="KW-1185">Reference proteome</keyword>
<dbReference type="Pfam" id="PF12838">
    <property type="entry name" value="Fer4_7"/>
    <property type="match status" value="1"/>
</dbReference>
<comment type="caution">
    <text evidence="5">The sequence shown here is derived from an EMBL/GenBank/DDBJ whole genome shotgun (WGS) entry which is preliminary data.</text>
</comment>
<dbReference type="PANTHER" id="PTHR43193">
    <property type="match status" value="1"/>
</dbReference>
<evidence type="ECO:0000256" key="2">
    <source>
        <dbReference type="ARBA" id="ARBA00023004"/>
    </source>
</evidence>
<dbReference type="PANTHER" id="PTHR43193:SF2">
    <property type="entry name" value="POLYFERREDOXIN PROTEIN FWDF"/>
    <property type="match status" value="1"/>
</dbReference>
<gene>
    <name evidence="5" type="ORF">LKD45_16640</name>
</gene>
<dbReference type="PROSITE" id="PS51379">
    <property type="entry name" value="4FE4S_FER_2"/>
    <property type="match status" value="2"/>
</dbReference>
<dbReference type="InterPro" id="IPR017896">
    <property type="entry name" value="4Fe4S_Fe-S-bd"/>
</dbReference>
<dbReference type="SUPFAM" id="SSF54862">
    <property type="entry name" value="4Fe-4S ferredoxins"/>
    <property type="match status" value="1"/>
</dbReference>
<proteinExistence type="predicted"/>
<dbReference type="GO" id="GO:0046872">
    <property type="term" value="F:metal ion binding"/>
    <property type="evidence" value="ECO:0007669"/>
    <property type="project" value="UniProtKB-KW"/>
</dbReference>
<accession>A0AAE3J461</accession>
<evidence type="ECO:0000256" key="3">
    <source>
        <dbReference type="ARBA" id="ARBA00023014"/>
    </source>
</evidence>
<feature type="domain" description="4Fe-4S ferredoxin-type" evidence="4">
    <location>
        <begin position="6"/>
        <end position="35"/>
    </location>
</feature>
<dbReference type="EMBL" id="JAJEQF010000083">
    <property type="protein sequence ID" value="MCC2169287.1"/>
    <property type="molecule type" value="Genomic_DNA"/>
</dbReference>
<keyword evidence="1" id="KW-0479">Metal-binding</keyword>
<dbReference type="AlphaFoldDB" id="A0AAE3J461"/>
<protein>
    <submittedName>
        <fullName evidence="5">4Fe-4S binding protein</fullName>
    </submittedName>
</protein>
<keyword evidence="3" id="KW-0411">Iron-sulfur</keyword>
<dbReference type="Gene3D" id="3.30.70.20">
    <property type="match status" value="1"/>
</dbReference>
<evidence type="ECO:0000256" key="1">
    <source>
        <dbReference type="ARBA" id="ARBA00022723"/>
    </source>
</evidence>
<dbReference type="InterPro" id="IPR052977">
    <property type="entry name" value="Polyferredoxin-like_ET"/>
</dbReference>
<dbReference type="GO" id="GO:0051536">
    <property type="term" value="F:iron-sulfur cluster binding"/>
    <property type="evidence" value="ECO:0007669"/>
    <property type="project" value="UniProtKB-KW"/>
</dbReference>
<dbReference type="Proteomes" id="UP001199355">
    <property type="component" value="Unassembled WGS sequence"/>
</dbReference>
<dbReference type="PROSITE" id="PS00198">
    <property type="entry name" value="4FE4S_FER_1"/>
    <property type="match status" value="2"/>
</dbReference>
<feature type="domain" description="4Fe-4S ferredoxin-type" evidence="4">
    <location>
        <begin position="40"/>
        <end position="69"/>
    </location>
</feature>
<dbReference type="InterPro" id="IPR017900">
    <property type="entry name" value="4Fe4S_Fe_S_CS"/>
</dbReference>
<reference evidence="5 6" key="1">
    <citation type="submission" date="2021-10" db="EMBL/GenBank/DDBJ databases">
        <title>Anaerobic single-cell dispensing facilitates the cultivation of human gut bacteria.</title>
        <authorList>
            <person name="Afrizal A."/>
        </authorList>
    </citation>
    <scope>NUCLEOTIDE SEQUENCE [LARGE SCALE GENOMIC DNA]</scope>
    <source>
        <strain evidence="5 6">CLA-AA-H244</strain>
    </source>
</reference>
<sequence>MERAIPVLYKRKEECCGCTACYAICPKEAISMVEDEEGFEYPQIDESKCVRCYQCLKVCPFKVVKASEM</sequence>
<evidence type="ECO:0000313" key="5">
    <source>
        <dbReference type="EMBL" id="MCC2169287.1"/>
    </source>
</evidence>
<keyword evidence="2" id="KW-0408">Iron</keyword>
<organism evidence="5 6">
    <name type="scientific">Gallintestinimicrobium propionicum</name>
    <dbReference type="NCBI Taxonomy" id="2981770"/>
    <lineage>
        <taxon>Bacteria</taxon>
        <taxon>Bacillati</taxon>
        <taxon>Bacillota</taxon>
        <taxon>Clostridia</taxon>
        <taxon>Lachnospirales</taxon>
        <taxon>Lachnospiraceae</taxon>
        <taxon>Gallintestinimicrobium</taxon>
    </lineage>
</organism>
<name>A0AAE3J461_9FIRM</name>
<evidence type="ECO:0000259" key="4">
    <source>
        <dbReference type="PROSITE" id="PS51379"/>
    </source>
</evidence>
<dbReference type="RefSeq" id="WP_117963225.1">
    <property type="nucleotide sequence ID" value="NZ_JAJEQF010000083.1"/>
</dbReference>